<proteinExistence type="predicted"/>
<feature type="domain" description="Reverse transcriptase" evidence="1">
    <location>
        <begin position="18"/>
        <end position="145"/>
    </location>
</feature>
<dbReference type="Pfam" id="PF00078">
    <property type="entry name" value="RVT_1"/>
    <property type="match status" value="1"/>
</dbReference>
<name>A0A1C7N2E7_9FUNG</name>
<accession>A0A1C7N2E7</accession>
<dbReference type="PANTHER" id="PTHR31635">
    <property type="entry name" value="REVERSE TRANSCRIPTASE DOMAIN-CONTAINING PROTEIN-RELATED"/>
    <property type="match status" value="1"/>
</dbReference>
<sequence>MGDAHYNRSKVFGIMLYQHKAYDRIHPVYLEKVLLRFGFSLKFCQIIDKLFFLSNFVINVNGHLSRQITPHQGLRQGDSISPILFNLALEPLLLSILQCDSLSGYSFSYRPPSASLTLPSPQPINVLAYADDGIQFLNQQSQIRAIPTLRCSRQSFGTTAGGGEQQSVTQRDVFIDKALQRVKSSIGIHLQPNTLILSSLWHVLRVTILSKRSFSQLTSIIVGFISNDGLAMLDPGTQQLVLQRRFAVAPLTSKQSLQFPSWIDNDLTHVLQVLCNTLSFQIPLMMASARPHLLGCGFRPFSLILRTIDGFNLNPNVPLALSATSWLMLPMSAICITSTAGVLQLSR</sequence>
<dbReference type="InterPro" id="IPR043502">
    <property type="entry name" value="DNA/RNA_pol_sf"/>
</dbReference>
<evidence type="ECO:0000313" key="3">
    <source>
        <dbReference type="Proteomes" id="UP000093000"/>
    </source>
</evidence>
<dbReference type="EMBL" id="LUGH01000785">
    <property type="protein sequence ID" value="OBZ82799.1"/>
    <property type="molecule type" value="Genomic_DNA"/>
</dbReference>
<dbReference type="PANTHER" id="PTHR31635:SF196">
    <property type="entry name" value="REVERSE TRANSCRIPTASE DOMAIN-CONTAINING PROTEIN-RELATED"/>
    <property type="match status" value="1"/>
</dbReference>
<protein>
    <recommendedName>
        <fullName evidence="1">Reverse transcriptase domain-containing protein</fullName>
    </recommendedName>
</protein>
<dbReference type="OrthoDB" id="2286689at2759"/>
<gene>
    <name evidence="2" type="ORF">A0J61_09151</name>
</gene>
<evidence type="ECO:0000259" key="1">
    <source>
        <dbReference type="Pfam" id="PF00078"/>
    </source>
</evidence>
<dbReference type="InParanoid" id="A0A1C7N2E7"/>
<dbReference type="SUPFAM" id="SSF56672">
    <property type="entry name" value="DNA/RNA polymerases"/>
    <property type="match status" value="1"/>
</dbReference>
<evidence type="ECO:0000313" key="2">
    <source>
        <dbReference type="EMBL" id="OBZ82799.1"/>
    </source>
</evidence>
<dbReference type="Proteomes" id="UP000093000">
    <property type="component" value="Unassembled WGS sequence"/>
</dbReference>
<reference evidence="2 3" key="1">
    <citation type="submission" date="2016-03" db="EMBL/GenBank/DDBJ databases">
        <title>Choanephora cucurbitarum.</title>
        <authorList>
            <person name="Min B."/>
            <person name="Park H."/>
            <person name="Park J.-H."/>
            <person name="Shin H.-D."/>
            <person name="Choi I.-G."/>
        </authorList>
    </citation>
    <scope>NUCLEOTIDE SEQUENCE [LARGE SCALE GENOMIC DNA]</scope>
    <source>
        <strain evidence="2 3">KUS-F28377</strain>
    </source>
</reference>
<dbReference type="InterPro" id="IPR000477">
    <property type="entry name" value="RT_dom"/>
</dbReference>
<comment type="caution">
    <text evidence="2">The sequence shown here is derived from an EMBL/GenBank/DDBJ whole genome shotgun (WGS) entry which is preliminary data.</text>
</comment>
<organism evidence="2 3">
    <name type="scientific">Choanephora cucurbitarum</name>
    <dbReference type="NCBI Taxonomy" id="101091"/>
    <lineage>
        <taxon>Eukaryota</taxon>
        <taxon>Fungi</taxon>
        <taxon>Fungi incertae sedis</taxon>
        <taxon>Mucoromycota</taxon>
        <taxon>Mucoromycotina</taxon>
        <taxon>Mucoromycetes</taxon>
        <taxon>Mucorales</taxon>
        <taxon>Mucorineae</taxon>
        <taxon>Choanephoraceae</taxon>
        <taxon>Choanephoroideae</taxon>
        <taxon>Choanephora</taxon>
    </lineage>
</organism>
<keyword evidence="3" id="KW-1185">Reference proteome</keyword>
<dbReference type="AlphaFoldDB" id="A0A1C7N2E7"/>